<name>A0A9P4H4R2_9PLEO</name>
<keyword evidence="1" id="KW-0472">Membrane</keyword>
<keyword evidence="1" id="KW-0812">Transmembrane</keyword>
<sequence length="54" mass="6200">QNTTSQITFPLPPVYTIDRPWLTLYFVSVGIMFFAAVFSFVMHTRCRAPTILGF</sequence>
<feature type="non-terminal residue" evidence="2">
    <location>
        <position position="54"/>
    </location>
</feature>
<evidence type="ECO:0000313" key="2">
    <source>
        <dbReference type="EMBL" id="KAF2027625.1"/>
    </source>
</evidence>
<feature type="transmembrane region" description="Helical" evidence="1">
    <location>
        <begin position="20"/>
        <end position="41"/>
    </location>
</feature>
<protein>
    <submittedName>
        <fullName evidence="2">Uncharacterized protein</fullName>
    </submittedName>
</protein>
<evidence type="ECO:0000256" key="1">
    <source>
        <dbReference type="SAM" id="Phobius"/>
    </source>
</evidence>
<gene>
    <name evidence="2" type="ORF">EK21DRAFT_24572</name>
</gene>
<reference evidence="2" key="1">
    <citation type="journal article" date="2020" name="Stud. Mycol.">
        <title>101 Dothideomycetes genomes: a test case for predicting lifestyles and emergence of pathogens.</title>
        <authorList>
            <person name="Haridas S."/>
            <person name="Albert R."/>
            <person name="Binder M."/>
            <person name="Bloem J."/>
            <person name="Labutti K."/>
            <person name="Salamov A."/>
            <person name="Andreopoulos B."/>
            <person name="Baker S."/>
            <person name="Barry K."/>
            <person name="Bills G."/>
            <person name="Bluhm B."/>
            <person name="Cannon C."/>
            <person name="Castanera R."/>
            <person name="Culley D."/>
            <person name="Daum C."/>
            <person name="Ezra D."/>
            <person name="Gonzalez J."/>
            <person name="Henrissat B."/>
            <person name="Kuo A."/>
            <person name="Liang C."/>
            <person name="Lipzen A."/>
            <person name="Lutzoni F."/>
            <person name="Magnuson J."/>
            <person name="Mondo S."/>
            <person name="Nolan M."/>
            <person name="Ohm R."/>
            <person name="Pangilinan J."/>
            <person name="Park H.-J."/>
            <person name="Ramirez L."/>
            <person name="Alfaro M."/>
            <person name="Sun H."/>
            <person name="Tritt A."/>
            <person name="Yoshinaga Y."/>
            <person name="Zwiers L.-H."/>
            <person name="Turgeon B."/>
            <person name="Goodwin S."/>
            <person name="Spatafora J."/>
            <person name="Crous P."/>
            <person name="Grigoriev I."/>
        </authorList>
    </citation>
    <scope>NUCLEOTIDE SEQUENCE</scope>
    <source>
        <strain evidence="2">CBS 110217</strain>
    </source>
</reference>
<comment type="caution">
    <text evidence="2">The sequence shown here is derived from an EMBL/GenBank/DDBJ whole genome shotgun (WGS) entry which is preliminary data.</text>
</comment>
<feature type="non-terminal residue" evidence="2">
    <location>
        <position position="1"/>
    </location>
</feature>
<organism evidence="2 3">
    <name type="scientific">Setomelanomma holmii</name>
    <dbReference type="NCBI Taxonomy" id="210430"/>
    <lineage>
        <taxon>Eukaryota</taxon>
        <taxon>Fungi</taxon>
        <taxon>Dikarya</taxon>
        <taxon>Ascomycota</taxon>
        <taxon>Pezizomycotina</taxon>
        <taxon>Dothideomycetes</taxon>
        <taxon>Pleosporomycetidae</taxon>
        <taxon>Pleosporales</taxon>
        <taxon>Pleosporineae</taxon>
        <taxon>Phaeosphaeriaceae</taxon>
        <taxon>Setomelanomma</taxon>
    </lineage>
</organism>
<dbReference type="EMBL" id="ML978224">
    <property type="protein sequence ID" value="KAF2027625.1"/>
    <property type="molecule type" value="Genomic_DNA"/>
</dbReference>
<keyword evidence="3" id="KW-1185">Reference proteome</keyword>
<dbReference type="AlphaFoldDB" id="A0A9P4H4R2"/>
<proteinExistence type="predicted"/>
<dbReference type="Proteomes" id="UP000799777">
    <property type="component" value="Unassembled WGS sequence"/>
</dbReference>
<keyword evidence="1" id="KW-1133">Transmembrane helix</keyword>
<accession>A0A9P4H4R2</accession>
<dbReference type="OrthoDB" id="3726939at2759"/>
<evidence type="ECO:0000313" key="3">
    <source>
        <dbReference type="Proteomes" id="UP000799777"/>
    </source>
</evidence>